<dbReference type="OrthoDB" id="9813368at2"/>
<evidence type="ECO:0000259" key="5">
    <source>
        <dbReference type="PROSITE" id="PS51935"/>
    </source>
</evidence>
<dbReference type="InterPro" id="IPR051202">
    <property type="entry name" value="Peptidase_C40"/>
</dbReference>
<dbReference type="AlphaFoldDB" id="A0A345UK73"/>
<dbReference type="Pfam" id="PF18348">
    <property type="entry name" value="SH3_16"/>
    <property type="match status" value="1"/>
</dbReference>
<dbReference type="Proteomes" id="UP000254808">
    <property type="component" value="Chromosome"/>
</dbReference>
<dbReference type="KEGG" id="cprv:CYPRO_1624"/>
<feature type="domain" description="NlpC/P60" evidence="5">
    <location>
        <begin position="142"/>
        <end position="270"/>
    </location>
</feature>
<dbReference type="Pfam" id="PF00877">
    <property type="entry name" value="NLPC_P60"/>
    <property type="match status" value="1"/>
</dbReference>
<comment type="similarity">
    <text evidence="1">Belongs to the peptidase C40 family.</text>
</comment>
<keyword evidence="4" id="KW-0788">Thiol protease</keyword>
<sequence length="278" mass="30525">MNQVSENLQKIIISTAVAPQRGEARDASEMVNELLLGETAQLLETDETGRWLKVRADHDGYEGWVSVAQAFVYEREREGAGTASETGRFSINNTVRNQRTGMLLRRENGNLLRVPLGACLPQEENGTIPFIFGNCRIENPGVPLPADLMQAAKNFAGIPYLWGGRSDFGIDCSGLVQQWGFLCGIPLPRDASMQIKAYPLISKDLKDAQAADLVYFSFDGIRIVHVGLYCGDGLLLHASGDVRIECIDSDKRNATPFMFNERLAGAVAGIQRPGFPYS</sequence>
<dbReference type="PANTHER" id="PTHR47053">
    <property type="entry name" value="MUREIN DD-ENDOPEPTIDASE MEPH-RELATED"/>
    <property type="match status" value="1"/>
</dbReference>
<dbReference type="InterPro" id="IPR000064">
    <property type="entry name" value="NLP_P60_dom"/>
</dbReference>
<dbReference type="InterPro" id="IPR038765">
    <property type="entry name" value="Papain-like_cys_pep_sf"/>
</dbReference>
<dbReference type="InterPro" id="IPR041382">
    <property type="entry name" value="SH3_16"/>
</dbReference>
<evidence type="ECO:0000256" key="2">
    <source>
        <dbReference type="ARBA" id="ARBA00022670"/>
    </source>
</evidence>
<evidence type="ECO:0000313" key="7">
    <source>
        <dbReference type="Proteomes" id="UP000254808"/>
    </source>
</evidence>
<dbReference type="PROSITE" id="PS51935">
    <property type="entry name" value="NLPC_P60"/>
    <property type="match status" value="1"/>
</dbReference>
<dbReference type="SUPFAM" id="SSF54001">
    <property type="entry name" value="Cysteine proteinases"/>
    <property type="match status" value="1"/>
</dbReference>
<name>A0A345UK73_9BACT</name>
<dbReference type="EMBL" id="CP027806">
    <property type="protein sequence ID" value="AXJ00875.1"/>
    <property type="molecule type" value="Genomic_DNA"/>
</dbReference>
<dbReference type="GO" id="GO:0006508">
    <property type="term" value="P:proteolysis"/>
    <property type="evidence" value="ECO:0007669"/>
    <property type="project" value="UniProtKB-KW"/>
</dbReference>
<keyword evidence="7" id="KW-1185">Reference proteome</keyword>
<dbReference type="Gene3D" id="3.90.1720.10">
    <property type="entry name" value="endopeptidase domain like (from Nostoc punctiforme)"/>
    <property type="match status" value="1"/>
</dbReference>
<gene>
    <name evidence="6" type="ORF">CYPRO_1624</name>
</gene>
<evidence type="ECO:0000313" key="6">
    <source>
        <dbReference type="EMBL" id="AXJ00875.1"/>
    </source>
</evidence>
<dbReference type="GO" id="GO:0008234">
    <property type="term" value="F:cysteine-type peptidase activity"/>
    <property type="evidence" value="ECO:0007669"/>
    <property type="project" value="UniProtKB-KW"/>
</dbReference>
<proteinExistence type="inferred from homology"/>
<evidence type="ECO:0000256" key="4">
    <source>
        <dbReference type="ARBA" id="ARBA00022807"/>
    </source>
</evidence>
<keyword evidence="3" id="KW-0378">Hydrolase</keyword>
<dbReference type="PANTHER" id="PTHR47053:SF1">
    <property type="entry name" value="MUREIN DD-ENDOPEPTIDASE MEPH-RELATED"/>
    <property type="match status" value="1"/>
</dbReference>
<evidence type="ECO:0000256" key="3">
    <source>
        <dbReference type="ARBA" id="ARBA00022801"/>
    </source>
</evidence>
<dbReference type="RefSeq" id="WP_114984127.1">
    <property type="nucleotide sequence ID" value="NZ_CP027806.1"/>
</dbReference>
<reference evidence="6 7" key="1">
    <citation type="submission" date="2018-03" db="EMBL/GenBank/DDBJ databases">
        <title>Phenotypic and genomic properties of Cyclonatronum proteinivorum gen. nov., sp. nov., a haloalkaliphilic bacteroidete from soda lakes possessing Na+-translocating rhodopsin.</title>
        <authorList>
            <person name="Toshchakov S.V."/>
            <person name="Korzhenkov A."/>
            <person name="Samarov N.I."/>
            <person name="Kublanov I.V."/>
            <person name="Muntyan M.S."/>
            <person name="Sorokin D.Y."/>
        </authorList>
    </citation>
    <scope>NUCLEOTIDE SEQUENCE [LARGE SCALE GENOMIC DNA]</scope>
    <source>
        <strain evidence="6 7">Omega</strain>
    </source>
</reference>
<accession>A0A345UK73</accession>
<keyword evidence="2" id="KW-0645">Protease</keyword>
<evidence type="ECO:0000256" key="1">
    <source>
        <dbReference type="ARBA" id="ARBA00007074"/>
    </source>
</evidence>
<protein>
    <submittedName>
        <fullName evidence="6">NlpC/P60 family protein</fullName>
    </submittedName>
</protein>
<dbReference type="Gene3D" id="2.30.30.40">
    <property type="entry name" value="SH3 Domains"/>
    <property type="match status" value="1"/>
</dbReference>
<organism evidence="6 7">
    <name type="scientific">Cyclonatronum proteinivorum</name>
    <dbReference type="NCBI Taxonomy" id="1457365"/>
    <lineage>
        <taxon>Bacteria</taxon>
        <taxon>Pseudomonadati</taxon>
        <taxon>Balneolota</taxon>
        <taxon>Balneolia</taxon>
        <taxon>Balneolales</taxon>
        <taxon>Cyclonatronaceae</taxon>
        <taxon>Cyclonatronum</taxon>
    </lineage>
</organism>